<keyword evidence="6" id="KW-1185">Reference proteome</keyword>
<dbReference type="Proteomes" id="UP000590740">
    <property type="component" value="Unassembled WGS sequence"/>
</dbReference>
<comment type="caution">
    <text evidence="5">The sequence shown here is derived from an EMBL/GenBank/DDBJ whole genome shotgun (WGS) entry which is preliminary data.</text>
</comment>
<keyword evidence="2" id="KW-0328">Glycosyltransferase</keyword>
<dbReference type="AlphaFoldDB" id="A0A7W7Y7D0"/>
<evidence type="ECO:0000313" key="6">
    <source>
        <dbReference type="Proteomes" id="UP000590740"/>
    </source>
</evidence>
<gene>
    <name evidence="5" type="ORF">HNQ65_000389</name>
</gene>
<evidence type="ECO:0000256" key="1">
    <source>
        <dbReference type="ARBA" id="ARBA00009481"/>
    </source>
</evidence>
<evidence type="ECO:0000256" key="3">
    <source>
        <dbReference type="ARBA" id="ARBA00022679"/>
    </source>
</evidence>
<dbReference type="PANTHER" id="PTHR12526:SF640">
    <property type="entry name" value="COLANIC ACID BIOSYNTHESIS GLYCOSYLTRANSFERASE WCAL-RELATED"/>
    <property type="match status" value="1"/>
</dbReference>
<organism evidence="5 6">
    <name type="scientific">Prosthecobacter vanneervenii</name>
    <dbReference type="NCBI Taxonomy" id="48466"/>
    <lineage>
        <taxon>Bacteria</taxon>
        <taxon>Pseudomonadati</taxon>
        <taxon>Verrucomicrobiota</taxon>
        <taxon>Verrucomicrobiia</taxon>
        <taxon>Verrucomicrobiales</taxon>
        <taxon>Verrucomicrobiaceae</taxon>
        <taxon>Prosthecobacter</taxon>
    </lineage>
</organism>
<dbReference type="EMBL" id="JACHIG010000001">
    <property type="protein sequence ID" value="MBB5030835.1"/>
    <property type="molecule type" value="Genomic_DNA"/>
</dbReference>
<evidence type="ECO:0000259" key="4">
    <source>
        <dbReference type="Pfam" id="PF00534"/>
    </source>
</evidence>
<dbReference type="SUPFAM" id="SSF53756">
    <property type="entry name" value="UDP-Glycosyltransferase/glycogen phosphorylase"/>
    <property type="match status" value="1"/>
</dbReference>
<sequence>MRIAILHYSKPPVIGGVERVIGEQAAALTACGHEVQIWSADESSAFREMLEGKSLDAVIVHNVFTMPFDLPWTQELIELTHSRPDIRWINWVHDVRWSAQVPAAVHVAVSDFRRKEYAGVTKQPIHVIPNGCDAAAVLGLTPRVQALKLEAHVGPVLLQPTRFVRRKNIELGLRVLAELPDALYLVTAAPDPHQKDGVKYFRELKKLAKELGVARRVRFLGLEGALSDDDVRSLYQMTDLLFFPSTQEGYGLPLIEAALHGLPVFCSHIPAHKEVAVGATFFRLTASPKGLARKIKSHPGMQARQARRQMMMRLLWSRIVHEMLQPLLSGRNDT</sequence>
<proteinExistence type="inferred from homology"/>
<evidence type="ECO:0000256" key="2">
    <source>
        <dbReference type="ARBA" id="ARBA00022676"/>
    </source>
</evidence>
<protein>
    <submittedName>
        <fullName evidence="5">Glycosyltransferase involved in cell wall biosynthesis</fullName>
    </submittedName>
</protein>
<name>A0A7W7Y7D0_9BACT</name>
<accession>A0A7W7Y7D0</accession>
<comment type="similarity">
    <text evidence="1">Belongs to the glycosyltransferase group 1 family. Glycosyltransferase 4 subfamily.</text>
</comment>
<dbReference type="PANTHER" id="PTHR12526">
    <property type="entry name" value="GLYCOSYLTRANSFERASE"/>
    <property type="match status" value="1"/>
</dbReference>
<dbReference type="RefSeq" id="WP_184337788.1">
    <property type="nucleotide sequence ID" value="NZ_JACHIG010000001.1"/>
</dbReference>
<dbReference type="Gene3D" id="3.40.50.2000">
    <property type="entry name" value="Glycogen Phosphorylase B"/>
    <property type="match status" value="2"/>
</dbReference>
<feature type="domain" description="Glycosyl transferase family 1" evidence="4">
    <location>
        <begin position="155"/>
        <end position="295"/>
    </location>
</feature>
<dbReference type="CDD" id="cd03801">
    <property type="entry name" value="GT4_PimA-like"/>
    <property type="match status" value="1"/>
</dbReference>
<dbReference type="GO" id="GO:0016757">
    <property type="term" value="F:glycosyltransferase activity"/>
    <property type="evidence" value="ECO:0007669"/>
    <property type="project" value="UniProtKB-KW"/>
</dbReference>
<keyword evidence="3 5" id="KW-0808">Transferase</keyword>
<dbReference type="Pfam" id="PF00534">
    <property type="entry name" value="Glycos_transf_1"/>
    <property type="match status" value="1"/>
</dbReference>
<reference evidence="5 6" key="1">
    <citation type="submission" date="2020-08" db="EMBL/GenBank/DDBJ databases">
        <title>Genomic Encyclopedia of Type Strains, Phase IV (KMG-IV): sequencing the most valuable type-strain genomes for metagenomic binning, comparative biology and taxonomic classification.</title>
        <authorList>
            <person name="Goeker M."/>
        </authorList>
    </citation>
    <scope>NUCLEOTIDE SEQUENCE [LARGE SCALE GENOMIC DNA]</scope>
    <source>
        <strain evidence="5 6">DSM 12252</strain>
    </source>
</reference>
<evidence type="ECO:0000313" key="5">
    <source>
        <dbReference type="EMBL" id="MBB5030835.1"/>
    </source>
</evidence>
<dbReference type="InterPro" id="IPR001296">
    <property type="entry name" value="Glyco_trans_1"/>
</dbReference>